<organism evidence="3 4">
    <name type="scientific">Edaphochlamys debaryana</name>
    <dbReference type="NCBI Taxonomy" id="47281"/>
    <lineage>
        <taxon>Eukaryota</taxon>
        <taxon>Viridiplantae</taxon>
        <taxon>Chlorophyta</taxon>
        <taxon>core chlorophytes</taxon>
        <taxon>Chlorophyceae</taxon>
        <taxon>CS clade</taxon>
        <taxon>Chlamydomonadales</taxon>
        <taxon>Chlamydomonadales incertae sedis</taxon>
        <taxon>Edaphochlamys</taxon>
    </lineage>
</organism>
<dbReference type="OrthoDB" id="9991235at2759"/>
<dbReference type="GO" id="GO:0008832">
    <property type="term" value="F:dGTPase activity"/>
    <property type="evidence" value="ECO:0007669"/>
    <property type="project" value="TreeGrafter"/>
</dbReference>
<reference evidence="3" key="1">
    <citation type="journal article" date="2020" name="bioRxiv">
        <title>Comparative genomics of Chlamydomonas.</title>
        <authorList>
            <person name="Craig R.J."/>
            <person name="Hasan A.R."/>
            <person name="Ness R.W."/>
            <person name="Keightley P.D."/>
        </authorList>
    </citation>
    <scope>NUCLEOTIDE SEQUENCE</scope>
    <source>
        <strain evidence="3">CCAP 11/70</strain>
    </source>
</reference>
<dbReference type="SMART" id="SM00471">
    <property type="entry name" value="HDc"/>
    <property type="match status" value="1"/>
</dbReference>
<sequence length="567" mass="63014">MDVLKFQDPVFGPFSLRSYCKGVIDSAPFQRLRNLYQLGVTRFVFAGATHSRFEHSLGCAHKAYKVAAHTFKTQGGLRAGDAWGYGVDMEEDDVRIVTLAGLCHDLGHGPLSHPFDKLMQRLGVKDWRHEEMSGRLVQYMVDECGLELQREDDVRRITELIEGEPRGAHPPAPMAEGQPGRAGRRFLFDIVANKRNGVDVDKMDYLKRDAQACGVAHGCNVERLLQKYSTKVLEDELCYDYSEYLTVLKLFRTREDLYREVYTLHTCKAIELMAVDALAAAEPLLGIAERVREPQTFISLDDTILTKLQHYRTDHRGKLDDAQDKALRAAEAILHRLEGRQLYRFGNQFTVPPEFLVDSRWDSMKKRFTAEEVASHGGSGSGDIPGGLTAADVIVDENKIDHTKGDKNPAELVGFFNHPTPNVLGRIDRNQIVGIMPQIFQERVLRVFTPHQDERYVRAIERALEAWCRHHFGGDRRMATPVRPPRQQGGAGGANGAALPPMLPREAVTNAMLDSLRQPSDGGAGSGSGSGPALEATPTRRPRLAGPGEGLEDPGPGDRSKRPRPGA</sequence>
<evidence type="ECO:0000313" key="3">
    <source>
        <dbReference type="EMBL" id="KAG2487912.1"/>
    </source>
</evidence>
<dbReference type="InterPro" id="IPR003607">
    <property type="entry name" value="HD/PDEase_dom"/>
</dbReference>
<dbReference type="InterPro" id="IPR006674">
    <property type="entry name" value="HD_domain"/>
</dbReference>
<dbReference type="EMBL" id="JAEHOE010000090">
    <property type="protein sequence ID" value="KAG2487912.1"/>
    <property type="molecule type" value="Genomic_DNA"/>
</dbReference>
<feature type="region of interest" description="Disordered" evidence="1">
    <location>
        <begin position="514"/>
        <end position="567"/>
    </location>
</feature>
<feature type="region of interest" description="Disordered" evidence="1">
    <location>
        <begin position="475"/>
        <end position="501"/>
    </location>
</feature>
<dbReference type="GO" id="GO:0005634">
    <property type="term" value="C:nucleus"/>
    <property type="evidence" value="ECO:0007669"/>
    <property type="project" value="TreeGrafter"/>
</dbReference>
<dbReference type="Pfam" id="PF01966">
    <property type="entry name" value="HD"/>
    <property type="match status" value="1"/>
</dbReference>
<dbReference type="Proteomes" id="UP000612055">
    <property type="component" value="Unassembled WGS sequence"/>
</dbReference>
<dbReference type="SUPFAM" id="SSF109604">
    <property type="entry name" value="HD-domain/PDEase-like"/>
    <property type="match status" value="1"/>
</dbReference>
<dbReference type="InterPro" id="IPR050135">
    <property type="entry name" value="dGTPase-like"/>
</dbReference>
<dbReference type="Gene3D" id="1.10.3210.10">
    <property type="entry name" value="Hypothetical protein af1432"/>
    <property type="match status" value="1"/>
</dbReference>
<feature type="domain" description="HD/PDEase" evidence="2">
    <location>
        <begin position="48"/>
        <end position="215"/>
    </location>
</feature>
<comment type="caution">
    <text evidence="3">The sequence shown here is derived from an EMBL/GenBank/DDBJ whole genome shotgun (WGS) entry which is preliminary data.</text>
</comment>
<name>A0A835XQW5_9CHLO</name>
<gene>
    <name evidence="3" type="ORF">HYH03_013492</name>
</gene>
<protein>
    <recommendedName>
        <fullName evidence="2">HD/PDEase domain-containing protein</fullName>
    </recommendedName>
</protein>
<dbReference type="AlphaFoldDB" id="A0A835XQW5"/>
<dbReference type="GO" id="GO:0006203">
    <property type="term" value="P:dGTP catabolic process"/>
    <property type="evidence" value="ECO:0007669"/>
    <property type="project" value="TreeGrafter"/>
</dbReference>
<evidence type="ECO:0000259" key="2">
    <source>
        <dbReference type="SMART" id="SM00471"/>
    </source>
</evidence>
<dbReference type="PANTHER" id="PTHR11373:SF4">
    <property type="entry name" value="DEOXYNUCLEOSIDE TRIPHOSPHATE TRIPHOSPHOHYDROLASE SAMHD1"/>
    <property type="match status" value="1"/>
</dbReference>
<evidence type="ECO:0000256" key="1">
    <source>
        <dbReference type="SAM" id="MobiDB-lite"/>
    </source>
</evidence>
<dbReference type="CDD" id="cd00077">
    <property type="entry name" value="HDc"/>
    <property type="match status" value="1"/>
</dbReference>
<proteinExistence type="predicted"/>
<evidence type="ECO:0000313" key="4">
    <source>
        <dbReference type="Proteomes" id="UP000612055"/>
    </source>
</evidence>
<dbReference type="PANTHER" id="PTHR11373">
    <property type="entry name" value="DEOXYNUCLEOSIDE TRIPHOSPHATE TRIPHOSPHOHYDROLASE"/>
    <property type="match status" value="1"/>
</dbReference>
<dbReference type="Gene3D" id="3.30.70.2760">
    <property type="match status" value="1"/>
</dbReference>
<keyword evidence="4" id="KW-1185">Reference proteome</keyword>
<accession>A0A835XQW5</accession>